<dbReference type="Proteomes" id="UP000076532">
    <property type="component" value="Unassembled WGS sequence"/>
</dbReference>
<evidence type="ECO:0000313" key="1">
    <source>
        <dbReference type="EMBL" id="KZP23518.1"/>
    </source>
</evidence>
<feature type="non-terminal residue" evidence="1">
    <location>
        <position position="1"/>
    </location>
</feature>
<accession>A0A166M0Q3</accession>
<sequence>WGVPATLMGDNGLPVHGTDGKIQKTKVRMTGGYLHNGTAQSFCFPESHIHTGLLKGIAKILMECGLVALVINSAAADMQLKLVLKINCEAHSFCVLFLPNFHCELNFIKQCWVAAKRTYQKYPTSSKECDLQANLI</sequence>
<protein>
    <submittedName>
        <fullName evidence="1">Uncharacterized protein</fullName>
    </submittedName>
</protein>
<organism evidence="1 2">
    <name type="scientific">Athelia psychrophila</name>
    <dbReference type="NCBI Taxonomy" id="1759441"/>
    <lineage>
        <taxon>Eukaryota</taxon>
        <taxon>Fungi</taxon>
        <taxon>Dikarya</taxon>
        <taxon>Basidiomycota</taxon>
        <taxon>Agaricomycotina</taxon>
        <taxon>Agaricomycetes</taxon>
        <taxon>Agaricomycetidae</taxon>
        <taxon>Atheliales</taxon>
        <taxon>Atheliaceae</taxon>
        <taxon>Athelia</taxon>
    </lineage>
</organism>
<reference evidence="1 2" key="1">
    <citation type="journal article" date="2016" name="Mol. Biol. Evol.">
        <title>Comparative Genomics of Early-Diverging Mushroom-Forming Fungi Provides Insights into the Origins of Lignocellulose Decay Capabilities.</title>
        <authorList>
            <person name="Nagy L.G."/>
            <person name="Riley R."/>
            <person name="Tritt A."/>
            <person name="Adam C."/>
            <person name="Daum C."/>
            <person name="Floudas D."/>
            <person name="Sun H."/>
            <person name="Yadav J.S."/>
            <person name="Pangilinan J."/>
            <person name="Larsson K.H."/>
            <person name="Matsuura K."/>
            <person name="Barry K."/>
            <person name="Labutti K."/>
            <person name="Kuo R."/>
            <person name="Ohm R.A."/>
            <person name="Bhattacharya S.S."/>
            <person name="Shirouzu T."/>
            <person name="Yoshinaga Y."/>
            <person name="Martin F.M."/>
            <person name="Grigoriev I.V."/>
            <person name="Hibbett D.S."/>
        </authorList>
    </citation>
    <scope>NUCLEOTIDE SEQUENCE [LARGE SCALE GENOMIC DNA]</scope>
    <source>
        <strain evidence="1 2">CBS 109695</strain>
    </source>
</reference>
<dbReference type="OrthoDB" id="2416294at2759"/>
<dbReference type="AlphaFoldDB" id="A0A166M0Q3"/>
<keyword evidence="2" id="KW-1185">Reference proteome</keyword>
<gene>
    <name evidence="1" type="ORF">FIBSPDRAFT_692463</name>
</gene>
<evidence type="ECO:0000313" key="2">
    <source>
        <dbReference type="Proteomes" id="UP000076532"/>
    </source>
</evidence>
<feature type="non-terminal residue" evidence="1">
    <location>
        <position position="136"/>
    </location>
</feature>
<name>A0A166M0Q3_9AGAM</name>
<proteinExistence type="predicted"/>
<dbReference type="EMBL" id="KV417532">
    <property type="protein sequence ID" value="KZP23518.1"/>
    <property type="molecule type" value="Genomic_DNA"/>
</dbReference>